<proteinExistence type="inferred from homology"/>
<comment type="caution">
    <text evidence="14">The sequence shown here is derived from an EMBL/GenBank/DDBJ whole genome shotgun (WGS) entry which is preliminary data.</text>
</comment>
<dbReference type="FunFam" id="3.40.50.720:FF:000033">
    <property type="entry name" value="Adenylyltransferase and sulfurtransferase MOCS3"/>
    <property type="match status" value="1"/>
</dbReference>
<dbReference type="InterPro" id="IPR000594">
    <property type="entry name" value="ThiF_NAD_FAD-bd"/>
</dbReference>
<evidence type="ECO:0000256" key="6">
    <source>
        <dbReference type="ARBA" id="ARBA00055169"/>
    </source>
</evidence>
<dbReference type="PANTHER" id="PTHR10953:SF102">
    <property type="entry name" value="ADENYLYLTRANSFERASE AND SULFURTRANSFERASE MOCS3"/>
    <property type="match status" value="1"/>
</dbReference>
<evidence type="ECO:0000256" key="3">
    <source>
        <dbReference type="ARBA" id="ARBA00022741"/>
    </source>
</evidence>
<evidence type="ECO:0000256" key="12">
    <source>
        <dbReference type="ARBA" id="ARBA00078531"/>
    </source>
</evidence>
<evidence type="ECO:0000256" key="8">
    <source>
        <dbReference type="ARBA" id="ARBA00066884"/>
    </source>
</evidence>
<feature type="domain" description="Rhodanese" evidence="13">
    <location>
        <begin position="279"/>
        <end position="339"/>
    </location>
</feature>
<evidence type="ECO:0000256" key="9">
    <source>
        <dbReference type="ARBA" id="ARBA00073635"/>
    </source>
</evidence>
<dbReference type="GO" id="GO:0005829">
    <property type="term" value="C:cytosol"/>
    <property type="evidence" value="ECO:0007669"/>
    <property type="project" value="TreeGrafter"/>
</dbReference>
<dbReference type="Pfam" id="PF00581">
    <property type="entry name" value="Rhodanese"/>
    <property type="match status" value="1"/>
</dbReference>
<dbReference type="AlphaFoldDB" id="A0A563DG53"/>
<evidence type="ECO:0000256" key="10">
    <source>
        <dbReference type="ARBA" id="ARBA00075110"/>
    </source>
</evidence>
<dbReference type="Gene3D" id="3.40.50.720">
    <property type="entry name" value="NAD(P)-binding Rossmann-like Domain"/>
    <property type="match status" value="1"/>
</dbReference>
<evidence type="ECO:0000256" key="2">
    <source>
        <dbReference type="ARBA" id="ARBA00022679"/>
    </source>
</evidence>
<dbReference type="SUPFAM" id="SSF69572">
    <property type="entry name" value="Activating enzymes of the ubiquitin-like proteins"/>
    <property type="match status" value="1"/>
</dbReference>
<comment type="subunit">
    <text evidence="7">Homodimer. Forms a stable heterotetrameric complex of 2 MoeB and 2 MoaD during adenylation of MoaD.</text>
</comment>
<evidence type="ECO:0000256" key="11">
    <source>
        <dbReference type="ARBA" id="ARBA00075328"/>
    </source>
</evidence>
<reference evidence="14 15" key="1">
    <citation type="submission" date="2019-02" db="EMBL/GenBank/DDBJ databases">
        <title>Apibacter muscae sp. nov.: a novel member of the house fly microbiota.</title>
        <authorList>
            <person name="Park R."/>
        </authorList>
    </citation>
    <scope>NUCLEOTIDE SEQUENCE [LARGE SCALE GENOMIC DNA]</scope>
    <source>
        <strain evidence="14 15">AL1</strain>
    </source>
</reference>
<dbReference type="Proteomes" id="UP000319499">
    <property type="component" value="Unassembled WGS sequence"/>
</dbReference>
<dbReference type="OrthoDB" id="9804286at2"/>
<dbReference type="Pfam" id="PF00899">
    <property type="entry name" value="ThiF"/>
    <property type="match status" value="1"/>
</dbReference>
<keyword evidence="4" id="KW-0067">ATP-binding</keyword>
<sequence length="360" mass="40926">MDLQRYNRQIILPNFGEKAQKKLWNASVLVVGAGGLGCPVLQYLATAGVGTLGVVDYDKVEESNLHRQILFEESDIDILKAEVAKDKLEKLNSNLKVKAYPYPLTLENVFSIIDSYDIVVDCTDNFSIRYLLSDVCYLQKKPLVYGAIYQYQGQVAVFNIEKEDRMTNYRDLFPLPPQPDEIPNCNEAGVIGTLSGMVGTMQANEVIKLITGIGDVLIHKLLLINMLDYHTSIIKYPKSKLNTSPQTQEELKPENYSETCKLVQDTDVKSLRELEDLLKDDQALLIDVRNEDEMPRIQLKKCKSIPLERLKNEFQELEKYERIIFICQSGIRSQKALEITKAQYPDKKIQQVSGGIKTIL</sequence>
<evidence type="ECO:0000259" key="13">
    <source>
        <dbReference type="PROSITE" id="PS50206"/>
    </source>
</evidence>
<keyword evidence="2" id="KW-0808">Transferase</keyword>
<dbReference type="GO" id="GO:0005524">
    <property type="term" value="F:ATP binding"/>
    <property type="evidence" value="ECO:0007669"/>
    <property type="project" value="UniProtKB-KW"/>
</dbReference>
<evidence type="ECO:0000256" key="4">
    <source>
        <dbReference type="ARBA" id="ARBA00022840"/>
    </source>
</evidence>
<evidence type="ECO:0000256" key="5">
    <source>
        <dbReference type="ARBA" id="ARBA00052218"/>
    </source>
</evidence>
<gene>
    <name evidence="14" type="ORF">ETU09_04265</name>
</gene>
<accession>A0A563DG53</accession>
<dbReference type="RefSeq" id="WP_146261822.1">
    <property type="nucleotide sequence ID" value="NZ_SELG01000031.1"/>
</dbReference>
<dbReference type="InterPro" id="IPR036873">
    <property type="entry name" value="Rhodanese-like_dom_sf"/>
</dbReference>
<dbReference type="CDD" id="cd00158">
    <property type="entry name" value="RHOD"/>
    <property type="match status" value="1"/>
</dbReference>
<dbReference type="GO" id="GO:0004792">
    <property type="term" value="F:thiosulfate-cyanide sulfurtransferase activity"/>
    <property type="evidence" value="ECO:0007669"/>
    <property type="project" value="TreeGrafter"/>
</dbReference>
<evidence type="ECO:0000256" key="7">
    <source>
        <dbReference type="ARBA" id="ARBA00063809"/>
    </source>
</evidence>
<dbReference type="InterPro" id="IPR035985">
    <property type="entry name" value="Ubiquitin-activating_enz"/>
</dbReference>
<dbReference type="CDD" id="cd00757">
    <property type="entry name" value="ThiF_MoeB_HesA_family"/>
    <property type="match status" value="1"/>
</dbReference>
<dbReference type="EMBL" id="SELH01000016">
    <property type="protein sequence ID" value="TWP29062.1"/>
    <property type="molecule type" value="Genomic_DNA"/>
</dbReference>
<comment type="function">
    <text evidence="6">Catalyzes the adenylation by ATP of the carboxyl group of the C-terminal glycine of sulfur carrier protein MoaD.</text>
</comment>
<comment type="catalytic activity">
    <reaction evidence="5">
        <text>[molybdopterin-synthase sulfur-carrier protein]-C-terminal Gly-Gly + ATP + H(+) = [molybdopterin-synthase sulfur-carrier protein]-C-terminal Gly-Gly-AMP + diphosphate</text>
        <dbReference type="Rhea" id="RHEA:43616"/>
        <dbReference type="Rhea" id="RHEA-COMP:12159"/>
        <dbReference type="Rhea" id="RHEA-COMP:12202"/>
        <dbReference type="ChEBI" id="CHEBI:15378"/>
        <dbReference type="ChEBI" id="CHEBI:30616"/>
        <dbReference type="ChEBI" id="CHEBI:33019"/>
        <dbReference type="ChEBI" id="CHEBI:90618"/>
        <dbReference type="ChEBI" id="CHEBI:90778"/>
        <dbReference type="EC" id="2.7.7.80"/>
    </reaction>
</comment>
<dbReference type="PANTHER" id="PTHR10953">
    <property type="entry name" value="UBIQUITIN-ACTIVATING ENZYME E1"/>
    <property type="match status" value="1"/>
</dbReference>
<dbReference type="EC" id="2.7.7.80" evidence="8"/>
<dbReference type="GO" id="GO:0008146">
    <property type="term" value="F:sulfotransferase activity"/>
    <property type="evidence" value="ECO:0007669"/>
    <property type="project" value="TreeGrafter"/>
</dbReference>
<dbReference type="GO" id="GO:0008641">
    <property type="term" value="F:ubiquitin-like modifier activating enzyme activity"/>
    <property type="evidence" value="ECO:0007669"/>
    <property type="project" value="InterPro"/>
</dbReference>
<dbReference type="InterPro" id="IPR045886">
    <property type="entry name" value="ThiF/MoeB/HesA"/>
</dbReference>
<organism evidence="14 15">
    <name type="scientific">Apibacter muscae</name>
    <dbReference type="NCBI Taxonomy" id="2509004"/>
    <lineage>
        <taxon>Bacteria</taxon>
        <taxon>Pseudomonadati</taxon>
        <taxon>Bacteroidota</taxon>
        <taxon>Flavobacteriia</taxon>
        <taxon>Flavobacteriales</taxon>
        <taxon>Weeksellaceae</taxon>
        <taxon>Apibacter</taxon>
    </lineage>
</organism>
<dbReference type="Gene3D" id="3.40.250.10">
    <property type="entry name" value="Rhodanese-like domain"/>
    <property type="match status" value="1"/>
</dbReference>
<dbReference type="PROSITE" id="PS50206">
    <property type="entry name" value="RHODANESE_3"/>
    <property type="match status" value="1"/>
</dbReference>
<dbReference type="GO" id="GO:0061605">
    <property type="term" value="F:molybdopterin-synthase adenylyltransferase activity"/>
    <property type="evidence" value="ECO:0007669"/>
    <property type="project" value="UniProtKB-EC"/>
</dbReference>
<name>A0A563DG53_9FLAO</name>
<evidence type="ECO:0000313" key="14">
    <source>
        <dbReference type="EMBL" id="TWP29062.1"/>
    </source>
</evidence>
<keyword evidence="3" id="KW-0547">Nucleotide-binding</keyword>
<comment type="similarity">
    <text evidence="1">Belongs to the HesA/MoeB/ThiF family.</text>
</comment>
<protein>
    <recommendedName>
        <fullName evidence="9">Molybdopterin-synthase adenylyltransferase</fullName>
        <ecNumber evidence="8">2.7.7.80</ecNumber>
    </recommendedName>
    <alternativeName>
        <fullName evidence="12">MoaD protein adenylase</fullName>
    </alternativeName>
    <alternativeName>
        <fullName evidence="10">Molybdopterin-converting factor subunit 1 adenylase</fullName>
    </alternativeName>
    <alternativeName>
        <fullName evidence="11">Sulfur carrier protein MoaD adenylyltransferase</fullName>
    </alternativeName>
</protein>
<keyword evidence="15" id="KW-1185">Reference proteome</keyword>
<evidence type="ECO:0000256" key="1">
    <source>
        <dbReference type="ARBA" id="ARBA00009919"/>
    </source>
</evidence>
<evidence type="ECO:0000313" key="15">
    <source>
        <dbReference type="Proteomes" id="UP000319499"/>
    </source>
</evidence>
<dbReference type="InterPro" id="IPR001763">
    <property type="entry name" value="Rhodanese-like_dom"/>
</dbReference>